<name>A0A0R2AZR9_9LACO</name>
<accession>A0A0R2AZR9</accession>
<dbReference type="AlphaFoldDB" id="A0A0R2AZR9"/>
<dbReference type="Proteomes" id="UP000051672">
    <property type="component" value="Unassembled WGS sequence"/>
</dbReference>
<sequence>MSLTLTDANGREHQVSLNATNQLSGRRRQLTLTPAQLTAWALLHRSVTINLPVAKGEFNANSLAAQLADVLNWTIPNKQQVVGQFTLRGFDATTGVTAVDVSRNDSDFVFSTLLKDTHTPEYARVPVAKVATVHGELFAIDFSDKLRVAIPMSALHTD</sequence>
<evidence type="ECO:0000313" key="1">
    <source>
        <dbReference type="EMBL" id="KRM72034.1"/>
    </source>
</evidence>
<comment type="caution">
    <text evidence="1">The sequence shown here is derived from an EMBL/GenBank/DDBJ whole genome shotgun (WGS) entry which is preliminary data.</text>
</comment>
<dbReference type="OrthoDB" id="9966397at2"/>
<evidence type="ECO:0000313" key="2">
    <source>
        <dbReference type="Proteomes" id="UP000051672"/>
    </source>
</evidence>
<keyword evidence="2" id="KW-1185">Reference proteome</keyword>
<reference evidence="1 2" key="1">
    <citation type="journal article" date="2015" name="Genome Announc.">
        <title>Expanding the biotechnology potential of lactobacilli through comparative genomics of 213 strains and associated genera.</title>
        <authorList>
            <person name="Sun Z."/>
            <person name="Harris H.M."/>
            <person name="McCann A."/>
            <person name="Guo C."/>
            <person name="Argimon S."/>
            <person name="Zhang W."/>
            <person name="Yang X."/>
            <person name="Jeffery I.B."/>
            <person name="Cooney J.C."/>
            <person name="Kagawa T.F."/>
            <person name="Liu W."/>
            <person name="Song Y."/>
            <person name="Salvetti E."/>
            <person name="Wrobel A."/>
            <person name="Rasinkangas P."/>
            <person name="Parkhill J."/>
            <person name="Rea M.C."/>
            <person name="O'Sullivan O."/>
            <person name="Ritari J."/>
            <person name="Douillard F.P."/>
            <person name="Paul Ross R."/>
            <person name="Yang R."/>
            <person name="Briner A.E."/>
            <person name="Felis G.E."/>
            <person name="de Vos W.M."/>
            <person name="Barrangou R."/>
            <person name="Klaenhammer T.R."/>
            <person name="Caufield P.W."/>
            <person name="Cui Y."/>
            <person name="Zhang H."/>
            <person name="O'Toole P.W."/>
        </authorList>
    </citation>
    <scope>NUCLEOTIDE SEQUENCE [LARGE SCALE GENOMIC DNA]</scope>
    <source>
        <strain evidence="1 2">DSM 23927</strain>
    </source>
</reference>
<dbReference type="RefSeq" id="WP_057894308.1">
    <property type="nucleotide sequence ID" value="NZ_AYZQ01000002.1"/>
</dbReference>
<proteinExistence type="predicted"/>
<gene>
    <name evidence="1" type="ORF">FC34_GL001017</name>
</gene>
<dbReference type="EMBL" id="AYZQ01000002">
    <property type="protein sequence ID" value="KRM72034.1"/>
    <property type="molecule type" value="Genomic_DNA"/>
</dbReference>
<dbReference type="PATRIC" id="fig|1423727.3.peg.1024"/>
<organism evidence="1 2">
    <name type="scientific">Lacticaseibacillus brantae DSM 23927</name>
    <dbReference type="NCBI Taxonomy" id="1423727"/>
    <lineage>
        <taxon>Bacteria</taxon>
        <taxon>Bacillati</taxon>
        <taxon>Bacillota</taxon>
        <taxon>Bacilli</taxon>
        <taxon>Lactobacillales</taxon>
        <taxon>Lactobacillaceae</taxon>
        <taxon>Lacticaseibacillus</taxon>
    </lineage>
</organism>
<protein>
    <submittedName>
        <fullName evidence="1">Uncharacterized protein</fullName>
    </submittedName>
</protein>